<protein>
    <recommendedName>
        <fullName evidence="1">Transposase IS204/IS1001/IS1096/IS1165 DDE domain-containing protein</fullName>
    </recommendedName>
</protein>
<reference evidence="2" key="1">
    <citation type="submission" date="2021-01" db="EMBL/GenBank/DDBJ databases">
        <title>Whole genome shotgun sequence of Actinoplanes siamensis NBRC 109076.</title>
        <authorList>
            <person name="Komaki H."/>
            <person name="Tamura T."/>
        </authorList>
    </citation>
    <scope>NUCLEOTIDE SEQUENCE</scope>
    <source>
        <strain evidence="2">NBRC 109076</strain>
    </source>
</reference>
<evidence type="ECO:0000259" key="1">
    <source>
        <dbReference type="Pfam" id="PF01610"/>
    </source>
</evidence>
<dbReference type="InterPro" id="IPR002560">
    <property type="entry name" value="Transposase_DDE"/>
</dbReference>
<dbReference type="PANTHER" id="PTHR33498">
    <property type="entry name" value="TRANSPOSASE FOR INSERTION SEQUENCE ELEMENT IS1557"/>
    <property type="match status" value="1"/>
</dbReference>
<evidence type="ECO:0000313" key="3">
    <source>
        <dbReference type="Proteomes" id="UP000629619"/>
    </source>
</evidence>
<dbReference type="Pfam" id="PF01610">
    <property type="entry name" value="DDE_Tnp_ISL3"/>
    <property type="match status" value="1"/>
</dbReference>
<organism evidence="2 3">
    <name type="scientific">Actinoplanes siamensis</name>
    <dbReference type="NCBI Taxonomy" id="1223317"/>
    <lineage>
        <taxon>Bacteria</taxon>
        <taxon>Bacillati</taxon>
        <taxon>Actinomycetota</taxon>
        <taxon>Actinomycetes</taxon>
        <taxon>Micromonosporales</taxon>
        <taxon>Micromonosporaceae</taxon>
        <taxon>Actinoplanes</taxon>
    </lineage>
</organism>
<comment type="caution">
    <text evidence="2">The sequence shown here is derived from an EMBL/GenBank/DDBJ whole genome shotgun (WGS) entry which is preliminary data.</text>
</comment>
<dbReference type="PANTHER" id="PTHR33498:SF1">
    <property type="entry name" value="TRANSPOSASE FOR INSERTION SEQUENCE ELEMENT IS1557"/>
    <property type="match status" value="1"/>
</dbReference>
<evidence type="ECO:0000313" key="2">
    <source>
        <dbReference type="EMBL" id="GIF06912.1"/>
    </source>
</evidence>
<keyword evidence="3" id="KW-1185">Reference proteome</keyword>
<feature type="domain" description="Transposase IS204/IS1001/IS1096/IS1165 DDE" evidence="1">
    <location>
        <begin position="1"/>
        <end position="67"/>
    </location>
</feature>
<sequence length="76" mass="8539">MDHFASRRRSRYATVLIDAQTRRPVDVLPDRNADTLEAWLRRHPGVEVVCRDCSGAYAEAVCRALPDGGHGRVDSF</sequence>
<dbReference type="EMBL" id="BOMW01000043">
    <property type="protein sequence ID" value="GIF06912.1"/>
    <property type="molecule type" value="Genomic_DNA"/>
</dbReference>
<name>A0A919N9B6_9ACTN</name>
<dbReference type="AlphaFoldDB" id="A0A919N9B6"/>
<dbReference type="Proteomes" id="UP000629619">
    <property type="component" value="Unassembled WGS sequence"/>
</dbReference>
<gene>
    <name evidence="2" type="ORF">Asi03nite_44500</name>
</gene>
<accession>A0A919N9B6</accession>
<dbReference type="InterPro" id="IPR047951">
    <property type="entry name" value="Transpos_ISL3"/>
</dbReference>
<proteinExistence type="predicted"/>